<evidence type="ECO:0000313" key="10">
    <source>
        <dbReference type="EMBL" id="TEB12256.1"/>
    </source>
</evidence>
<feature type="domain" description="PpiC" evidence="9">
    <location>
        <begin position="167"/>
        <end position="273"/>
    </location>
</feature>
<organism evidence="10 11">
    <name type="scientific">Pelotomaculum propionicicum</name>
    <dbReference type="NCBI Taxonomy" id="258475"/>
    <lineage>
        <taxon>Bacteria</taxon>
        <taxon>Bacillati</taxon>
        <taxon>Bacillota</taxon>
        <taxon>Clostridia</taxon>
        <taxon>Eubacteriales</taxon>
        <taxon>Desulfotomaculaceae</taxon>
        <taxon>Pelotomaculum</taxon>
    </lineage>
</organism>
<dbReference type="Proteomes" id="UP000297597">
    <property type="component" value="Unassembled WGS sequence"/>
</dbReference>
<dbReference type="InterPro" id="IPR050245">
    <property type="entry name" value="PrsA_foldase"/>
</dbReference>
<dbReference type="RefSeq" id="WP_192902804.1">
    <property type="nucleotide sequence ID" value="NZ_QFFZ01000008.1"/>
</dbReference>
<evidence type="ECO:0000256" key="4">
    <source>
        <dbReference type="ARBA" id="ARBA00023110"/>
    </source>
</evidence>
<comment type="caution">
    <text evidence="10">The sequence shown here is derived from an EMBL/GenBank/DDBJ whole genome shotgun (WGS) entry which is preliminary data.</text>
</comment>
<evidence type="ECO:0000256" key="7">
    <source>
        <dbReference type="SAM" id="Coils"/>
    </source>
</evidence>
<reference evidence="10 11" key="1">
    <citation type="journal article" date="2018" name="Environ. Microbiol.">
        <title>Novel energy conservation strategies and behaviour of Pelotomaculum schinkii driving syntrophic propionate catabolism.</title>
        <authorList>
            <person name="Hidalgo-Ahumada C.A.P."/>
            <person name="Nobu M.K."/>
            <person name="Narihiro T."/>
            <person name="Tamaki H."/>
            <person name="Liu W.T."/>
            <person name="Kamagata Y."/>
            <person name="Stams A.J.M."/>
            <person name="Imachi H."/>
            <person name="Sousa D.Z."/>
        </authorList>
    </citation>
    <scope>NUCLEOTIDE SEQUENCE [LARGE SCALE GENOMIC DNA]</scope>
    <source>
        <strain evidence="10 11">MGP</strain>
    </source>
</reference>
<gene>
    <name evidence="10" type="primary">prsA3</name>
    <name evidence="10" type="ORF">Pmgp_01147</name>
</gene>
<dbReference type="AlphaFoldDB" id="A0A4Y7RU24"/>
<evidence type="ECO:0000256" key="6">
    <source>
        <dbReference type="PROSITE-ProRule" id="PRU00278"/>
    </source>
</evidence>
<feature type="chain" id="PRO_5039347185" description="peptidylprolyl isomerase" evidence="8">
    <location>
        <begin position="20"/>
        <end position="322"/>
    </location>
</feature>
<dbReference type="InterPro" id="IPR000297">
    <property type="entry name" value="PPIase_PpiC"/>
</dbReference>
<keyword evidence="11" id="KW-1185">Reference proteome</keyword>
<sequence length="322" mass="36527">MKYKIIVLLTALLVLTAIAAAGCGKEVVATVNGEKITREDLTKQVDELKKSYEQQGIDFSGDNAQNMLQSLEKDTLDQMIDTKLLLQEAKKKGKLTKDQVQERVKPLKEQFPSEEEYQKFLTQVNLKEEDVACILFLQEEVTKDVAPASDEELKKFYDDYKEQFSEPEQYQVRHILFFIDDGTKGYPAQHTDEEARKLAEDVITQLDQGKDFAELASQKSEDSTTKSNGGLYTFAKGETVQEFSDAATALNEGEYTTEPVKTDYGYHVIKLEKIIPASQKPFDEVKQQIADHLSGQAKQDKFDQFIKEAKEKATIVNNLKQQ</sequence>
<evidence type="ECO:0000313" key="11">
    <source>
        <dbReference type="Proteomes" id="UP000297597"/>
    </source>
</evidence>
<protein>
    <recommendedName>
        <fullName evidence="2">peptidylprolyl isomerase</fullName>
        <ecNumber evidence="2">5.2.1.8</ecNumber>
    </recommendedName>
</protein>
<feature type="signal peptide" evidence="8">
    <location>
        <begin position="1"/>
        <end position="19"/>
    </location>
</feature>
<dbReference type="PROSITE" id="PS50198">
    <property type="entry name" value="PPIC_PPIASE_2"/>
    <property type="match status" value="1"/>
</dbReference>
<evidence type="ECO:0000256" key="2">
    <source>
        <dbReference type="ARBA" id="ARBA00013194"/>
    </source>
</evidence>
<comment type="catalytic activity">
    <reaction evidence="1">
        <text>[protein]-peptidylproline (omega=180) = [protein]-peptidylproline (omega=0)</text>
        <dbReference type="Rhea" id="RHEA:16237"/>
        <dbReference type="Rhea" id="RHEA-COMP:10747"/>
        <dbReference type="Rhea" id="RHEA-COMP:10748"/>
        <dbReference type="ChEBI" id="CHEBI:83833"/>
        <dbReference type="ChEBI" id="CHEBI:83834"/>
        <dbReference type="EC" id="5.2.1.8"/>
    </reaction>
</comment>
<dbReference type="EC" id="5.2.1.8" evidence="2"/>
<feature type="coiled-coil region" evidence="7">
    <location>
        <begin position="31"/>
        <end position="58"/>
    </location>
</feature>
<dbReference type="PANTHER" id="PTHR47245:SF1">
    <property type="entry name" value="FOLDASE PROTEIN PRSA"/>
    <property type="match status" value="1"/>
</dbReference>
<dbReference type="Gene3D" id="3.10.50.40">
    <property type="match status" value="1"/>
</dbReference>
<name>A0A4Y7RU24_9FIRM</name>
<evidence type="ECO:0000256" key="5">
    <source>
        <dbReference type="ARBA" id="ARBA00023235"/>
    </source>
</evidence>
<dbReference type="Gene3D" id="1.10.8.1040">
    <property type="match status" value="1"/>
</dbReference>
<dbReference type="SUPFAM" id="SSF54534">
    <property type="entry name" value="FKBP-like"/>
    <property type="match status" value="1"/>
</dbReference>
<keyword evidence="5 6" id="KW-0413">Isomerase</keyword>
<dbReference type="PANTHER" id="PTHR47245">
    <property type="entry name" value="PEPTIDYLPROLYL ISOMERASE"/>
    <property type="match status" value="1"/>
</dbReference>
<proteinExistence type="predicted"/>
<evidence type="ECO:0000256" key="3">
    <source>
        <dbReference type="ARBA" id="ARBA00022729"/>
    </source>
</evidence>
<keyword evidence="7" id="KW-0175">Coiled coil</keyword>
<evidence type="ECO:0000256" key="8">
    <source>
        <dbReference type="SAM" id="SignalP"/>
    </source>
</evidence>
<dbReference type="EMBL" id="QFFZ01000008">
    <property type="protein sequence ID" value="TEB12256.1"/>
    <property type="molecule type" value="Genomic_DNA"/>
</dbReference>
<keyword evidence="4 6" id="KW-0697">Rotamase</keyword>
<accession>A0A4Y7RU24</accession>
<dbReference type="PROSITE" id="PS51257">
    <property type="entry name" value="PROKAR_LIPOPROTEIN"/>
    <property type="match status" value="1"/>
</dbReference>
<dbReference type="SUPFAM" id="SSF109998">
    <property type="entry name" value="Triger factor/SurA peptide-binding domain-like"/>
    <property type="match status" value="1"/>
</dbReference>
<dbReference type="InterPro" id="IPR027304">
    <property type="entry name" value="Trigger_fact/SurA_dom_sf"/>
</dbReference>
<evidence type="ECO:0000259" key="9">
    <source>
        <dbReference type="PROSITE" id="PS50198"/>
    </source>
</evidence>
<dbReference type="Pfam" id="PF13624">
    <property type="entry name" value="SurA_N_3"/>
    <property type="match status" value="1"/>
</dbReference>
<dbReference type="Pfam" id="PF00639">
    <property type="entry name" value="Rotamase"/>
    <property type="match status" value="1"/>
</dbReference>
<dbReference type="GO" id="GO:0003755">
    <property type="term" value="F:peptidyl-prolyl cis-trans isomerase activity"/>
    <property type="evidence" value="ECO:0007669"/>
    <property type="project" value="UniProtKB-KW"/>
</dbReference>
<keyword evidence="3 8" id="KW-0732">Signal</keyword>
<dbReference type="InterPro" id="IPR046357">
    <property type="entry name" value="PPIase_dom_sf"/>
</dbReference>
<evidence type="ECO:0000256" key="1">
    <source>
        <dbReference type="ARBA" id="ARBA00000971"/>
    </source>
</evidence>